<dbReference type="OrthoDB" id="9823756at2"/>
<keyword evidence="1" id="KW-1133">Transmembrane helix</keyword>
<evidence type="ECO:0000313" key="2">
    <source>
        <dbReference type="EMBL" id="RGP35631.1"/>
    </source>
</evidence>
<organism evidence="2 3">
    <name type="scientific">Pseudotabrizicola alkalilacus</name>
    <dbReference type="NCBI Taxonomy" id="2305252"/>
    <lineage>
        <taxon>Bacteria</taxon>
        <taxon>Pseudomonadati</taxon>
        <taxon>Pseudomonadota</taxon>
        <taxon>Alphaproteobacteria</taxon>
        <taxon>Rhodobacterales</taxon>
        <taxon>Paracoccaceae</taxon>
        <taxon>Pseudotabrizicola</taxon>
    </lineage>
</organism>
<dbReference type="Proteomes" id="UP000284547">
    <property type="component" value="Unassembled WGS sequence"/>
</dbReference>
<gene>
    <name evidence="2" type="ORF">D1012_18760</name>
</gene>
<accession>A0A411YXM4</accession>
<dbReference type="AlphaFoldDB" id="A0A411YXM4"/>
<evidence type="ECO:0000313" key="3">
    <source>
        <dbReference type="Proteomes" id="UP000284547"/>
    </source>
</evidence>
<reference evidence="2 3" key="1">
    <citation type="submission" date="2018-08" db="EMBL/GenBank/DDBJ databases">
        <title>Flavobacterium tibetense sp. nov., isolated from a wetland YonghuCo on Tibetan Plateau.</title>
        <authorList>
            <person name="Phurbu D."/>
            <person name="Lu H."/>
            <person name="Xing P."/>
        </authorList>
    </citation>
    <scope>NUCLEOTIDE SEQUENCE [LARGE SCALE GENOMIC DNA]</scope>
    <source>
        <strain evidence="2 3">DJC</strain>
    </source>
</reference>
<proteinExistence type="predicted"/>
<comment type="caution">
    <text evidence="2">The sequence shown here is derived from an EMBL/GenBank/DDBJ whole genome shotgun (WGS) entry which is preliminary data.</text>
</comment>
<feature type="transmembrane region" description="Helical" evidence="1">
    <location>
        <begin position="70"/>
        <end position="89"/>
    </location>
</feature>
<name>A0A411YXM4_9RHOB</name>
<dbReference type="EMBL" id="QWEY01000013">
    <property type="protein sequence ID" value="RGP35631.1"/>
    <property type="molecule type" value="Genomic_DNA"/>
</dbReference>
<evidence type="ECO:0000256" key="1">
    <source>
        <dbReference type="SAM" id="Phobius"/>
    </source>
</evidence>
<dbReference type="RefSeq" id="WP_118155660.1">
    <property type="nucleotide sequence ID" value="NZ_QWEY01000013.1"/>
</dbReference>
<keyword evidence="1" id="KW-0812">Transmembrane</keyword>
<keyword evidence="3" id="KW-1185">Reference proteome</keyword>
<keyword evidence="1" id="KW-0472">Membrane</keyword>
<sequence length="237" mass="26766">MWKPEIKTWADKFFVGTVGLAGVLLLSIVGRTIWIVTSLNVEKWAEAQGIDDTLVKAWPSMMAWVVDNSLWLWLASMFVLGAASSLLVYRQLAPLDRPNLKDPSRIKKTGTECSDLAQEMLRFLERRAIDNSHRRQQVRAGGAETTSMHSWEADRDFEAVTCAQFFSQYGARALTCLALLDQIGISLPPHIVTLAQHSRPQGLVQVLAVFGEYLKRGELEEAISLSHDKNFMWRIQH</sequence>
<protein>
    <submittedName>
        <fullName evidence="2">Uncharacterized protein</fullName>
    </submittedName>
</protein>
<feature type="transmembrane region" description="Helical" evidence="1">
    <location>
        <begin position="12"/>
        <end position="34"/>
    </location>
</feature>